<dbReference type="InterPro" id="IPR002744">
    <property type="entry name" value="MIP18-like"/>
</dbReference>
<comment type="caution">
    <text evidence="2">The sequence shown here is derived from an EMBL/GenBank/DDBJ whole genome shotgun (WGS) entry which is preliminary data.</text>
</comment>
<dbReference type="EMBL" id="VFOQ01000001">
    <property type="protein sequence ID" value="TQL60946.1"/>
    <property type="molecule type" value="Genomic_DNA"/>
</dbReference>
<gene>
    <name evidence="2" type="ORF">FB474_2346</name>
</gene>
<evidence type="ECO:0000313" key="2">
    <source>
        <dbReference type="EMBL" id="TQL60946.1"/>
    </source>
</evidence>
<accession>A0A542ZKT1</accession>
<organism evidence="2 3">
    <name type="scientific">Oryzihumus leptocrescens</name>
    <dbReference type="NCBI Taxonomy" id="297536"/>
    <lineage>
        <taxon>Bacteria</taxon>
        <taxon>Bacillati</taxon>
        <taxon>Actinomycetota</taxon>
        <taxon>Actinomycetes</taxon>
        <taxon>Micrococcales</taxon>
        <taxon>Intrasporangiaceae</taxon>
        <taxon>Oryzihumus</taxon>
    </lineage>
</organism>
<reference evidence="2 3" key="1">
    <citation type="submission" date="2019-06" db="EMBL/GenBank/DDBJ databases">
        <title>Sequencing the genomes of 1000 actinobacteria strains.</title>
        <authorList>
            <person name="Klenk H.-P."/>
        </authorList>
    </citation>
    <scope>NUCLEOTIDE SEQUENCE [LARGE SCALE GENOMIC DNA]</scope>
    <source>
        <strain evidence="2 3">DSM 18082</strain>
    </source>
</reference>
<protein>
    <submittedName>
        <fullName evidence="2">Uncharacterized protein DUF59</fullName>
    </submittedName>
</protein>
<dbReference type="AlphaFoldDB" id="A0A542ZKT1"/>
<dbReference type="Pfam" id="PF01883">
    <property type="entry name" value="FeS_assembly_P"/>
    <property type="match status" value="1"/>
</dbReference>
<dbReference type="OrthoDB" id="153551at2"/>
<feature type="domain" description="MIP18 family-like" evidence="1">
    <location>
        <begin position="19"/>
        <end position="85"/>
    </location>
</feature>
<dbReference type="SUPFAM" id="SSF117916">
    <property type="entry name" value="Fe-S cluster assembly (FSCA) domain-like"/>
    <property type="match status" value="1"/>
</dbReference>
<keyword evidence="3" id="KW-1185">Reference proteome</keyword>
<dbReference type="Proteomes" id="UP000319514">
    <property type="component" value="Unassembled WGS sequence"/>
</dbReference>
<name>A0A542ZKT1_9MICO</name>
<sequence length="113" mass="12143">MPGAHLPAVDLAAARVAAGSVPDPEIRRTLADLDLLDEVGADASGTVTVRYHLTSPLCPSPFAIDIGREVRRRVEALPGVARCRVDIRDHFIAEEISRQVNEGPVTAAPAWLR</sequence>
<dbReference type="InterPro" id="IPR034904">
    <property type="entry name" value="FSCA_dom_sf"/>
</dbReference>
<evidence type="ECO:0000313" key="3">
    <source>
        <dbReference type="Proteomes" id="UP000319514"/>
    </source>
</evidence>
<proteinExistence type="predicted"/>
<dbReference type="Gene3D" id="3.30.300.130">
    <property type="entry name" value="Fe-S cluster assembly (FSCA)"/>
    <property type="match status" value="1"/>
</dbReference>
<evidence type="ECO:0000259" key="1">
    <source>
        <dbReference type="Pfam" id="PF01883"/>
    </source>
</evidence>
<dbReference type="RefSeq" id="WP_141788784.1">
    <property type="nucleotide sequence ID" value="NZ_BAAAKX010000007.1"/>
</dbReference>